<dbReference type="InterPro" id="IPR036282">
    <property type="entry name" value="Glutathione-S-Trfase_C_sf"/>
</dbReference>
<dbReference type="RefSeq" id="WP_224791219.1">
    <property type="nucleotide sequence ID" value="NZ_CABVIF010000002.1"/>
</dbReference>
<evidence type="ECO:0008006" key="3">
    <source>
        <dbReference type="Google" id="ProtNLM"/>
    </source>
</evidence>
<evidence type="ECO:0000313" key="1">
    <source>
        <dbReference type="EMBL" id="VVO66747.1"/>
    </source>
</evidence>
<dbReference type="PROSITE" id="PS51257">
    <property type="entry name" value="PROKAR_LIPOPROTEIN"/>
    <property type="match status" value="1"/>
</dbReference>
<organism evidence="1 2">
    <name type="scientific">Pseudomonas fluorescens</name>
    <dbReference type="NCBI Taxonomy" id="294"/>
    <lineage>
        <taxon>Bacteria</taxon>
        <taxon>Pseudomonadati</taxon>
        <taxon>Pseudomonadota</taxon>
        <taxon>Gammaproteobacteria</taxon>
        <taxon>Pseudomonadales</taxon>
        <taxon>Pseudomonadaceae</taxon>
        <taxon>Pseudomonas</taxon>
    </lineage>
</organism>
<evidence type="ECO:0000313" key="2">
    <source>
        <dbReference type="Proteomes" id="UP000327111"/>
    </source>
</evidence>
<name>A0A5E7HWQ6_PSEFL</name>
<protein>
    <recommendedName>
        <fullName evidence="3">Lipoprotein</fullName>
    </recommendedName>
</protein>
<gene>
    <name evidence="1" type="ORF">PS854_01078</name>
</gene>
<dbReference type="Proteomes" id="UP000327111">
    <property type="component" value="Unassembled WGS sequence"/>
</dbReference>
<proteinExistence type="predicted"/>
<reference evidence="1 2" key="1">
    <citation type="submission" date="2019-09" db="EMBL/GenBank/DDBJ databases">
        <authorList>
            <person name="Chandra G."/>
            <person name="Truman W A."/>
        </authorList>
    </citation>
    <scope>NUCLEOTIDE SEQUENCE [LARGE SCALE GENOMIC DNA]</scope>
    <source>
        <strain evidence="1">PS854</strain>
    </source>
</reference>
<dbReference type="AlphaFoldDB" id="A0A5E7HWQ6"/>
<dbReference type="SUPFAM" id="SSF47616">
    <property type="entry name" value="GST C-terminal domain-like"/>
    <property type="match status" value="1"/>
</dbReference>
<dbReference type="EMBL" id="CABVIF010000002">
    <property type="protein sequence ID" value="VVO66747.1"/>
    <property type="molecule type" value="Genomic_DNA"/>
</dbReference>
<accession>A0A5E7HWQ6</accession>
<sequence>MRIEQHLLALLLLTLLLGGCTTLHVQVDRWGGAALTVPTMADVYVGSHIGWGLGLQTLPHRAAFLAYAQKLMNRDAYKRAVAKDEALLGSAAKL</sequence>